<name>A0A7R9CVY4_TIMCR</name>
<dbReference type="InterPro" id="IPR014756">
    <property type="entry name" value="Ig_E-set"/>
</dbReference>
<dbReference type="Gene3D" id="3.40.50.300">
    <property type="entry name" value="P-loop containing nucleotide triphosphate hydrolases"/>
    <property type="match status" value="4"/>
</dbReference>
<keyword evidence="2" id="KW-0378">Hydrolase</keyword>
<dbReference type="Gene3D" id="1.10.10.10">
    <property type="entry name" value="Winged helix-like DNA-binding domain superfamily/Winged helix DNA-binding domain"/>
    <property type="match status" value="2"/>
</dbReference>
<keyword evidence="1" id="KW-0547">Nucleotide-binding</keyword>
<feature type="domain" description="SEC63" evidence="5">
    <location>
        <begin position="1579"/>
        <end position="1894"/>
    </location>
</feature>
<dbReference type="InterPro" id="IPR004179">
    <property type="entry name" value="Sec63-dom"/>
</dbReference>
<dbReference type="PANTHER" id="PTHR47961">
    <property type="entry name" value="DNA POLYMERASE THETA, PUTATIVE (AFU_ORTHOLOGUE AFUA_1G05260)-RELATED"/>
    <property type="match status" value="1"/>
</dbReference>
<dbReference type="InterPro" id="IPR050474">
    <property type="entry name" value="Hel308_SKI2-like"/>
</dbReference>
<proteinExistence type="predicted"/>
<dbReference type="PANTHER" id="PTHR47961:SF4">
    <property type="entry name" value="ACTIVATING SIGNAL COINTEGRATOR 1 COMPLEX SUBUNIT 3"/>
    <property type="match status" value="1"/>
</dbReference>
<dbReference type="GO" id="GO:0003676">
    <property type="term" value="F:nucleic acid binding"/>
    <property type="evidence" value="ECO:0007669"/>
    <property type="project" value="InterPro"/>
</dbReference>
<dbReference type="InterPro" id="IPR036388">
    <property type="entry name" value="WH-like_DNA-bd_sf"/>
</dbReference>
<reference evidence="6" key="1">
    <citation type="submission" date="2020-11" db="EMBL/GenBank/DDBJ databases">
        <authorList>
            <person name="Tran Van P."/>
        </authorList>
    </citation>
    <scope>NUCLEOTIDE SEQUENCE</scope>
</reference>
<dbReference type="InterPro" id="IPR027417">
    <property type="entry name" value="P-loop_NTPase"/>
</dbReference>
<dbReference type="SUPFAM" id="SSF81296">
    <property type="entry name" value="E set domains"/>
    <property type="match status" value="1"/>
</dbReference>
<keyword evidence="4" id="KW-0067">ATP-binding</keyword>
<evidence type="ECO:0000256" key="4">
    <source>
        <dbReference type="ARBA" id="ARBA00022840"/>
    </source>
</evidence>
<dbReference type="Pfam" id="PF00270">
    <property type="entry name" value="DEAD"/>
    <property type="match status" value="1"/>
</dbReference>
<organism evidence="6">
    <name type="scientific">Timema cristinae</name>
    <name type="common">Walking stick</name>
    <dbReference type="NCBI Taxonomy" id="61476"/>
    <lineage>
        <taxon>Eukaryota</taxon>
        <taxon>Metazoa</taxon>
        <taxon>Ecdysozoa</taxon>
        <taxon>Arthropoda</taxon>
        <taxon>Hexapoda</taxon>
        <taxon>Insecta</taxon>
        <taxon>Pterygota</taxon>
        <taxon>Neoptera</taxon>
        <taxon>Polyneoptera</taxon>
        <taxon>Phasmatodea</taxon>
        <taxon>Timematodea</taxon>
        <taxon>Timematoidea</taxon>
        <taxon>Timematidae</taxon>
        <taxon>Timema</taxon>
    </lineage>
</organism>
<dbReference type="EMBL" id="OC318566">
    <property type="protein sequence ID" value="CAD7402524.1"/>
    <property type="molecule type" value="Genomic_DNA"/>
</dbReference>
<sequence>MMAKEPRHTIPNTLSDSLYLYGFGCEPNILSFNENVLDYFEWTTRKYMFGESWATIKETLESEAISTATMKPLVKKYYDLAGEITGHSEHITQDETAAFLFRLYFKEPGSFPRTRILQFVLGEVPASTVHKVFQNIDKIASCLPDYTVERLHQYDVPGKIFDADNWMSTDELTYETIDISKLEDDLLEFAPETDDEYEAAVSNVLVALTTTPNKMGHISDTSSPFSCFHNIDDIAEELHFSFSTDTRKEDIAPISTMILDVGRNMFGKMKSFNAVESQLFSLVYESYENLLIVTPLGTSKFNIILLAVLKLVVFHQALNPELKKLRNPTFSFKLANELVVLSSTAEDGEIEVLYLVSSEVVASHIAHILDENLSREKLVARHLISCEDFDKSDVGKAHVWVTTPEKWDSLTRLRDKEVLLQTIQLVVVDDMSCLEDKSSVSLDAILARTRLQVSEPNQEMLKMLGFVTPILPPPLVALGNLREFLDVRVEDDTSLFMSGTVRLVGVKGETVTDVQDRAFDRCYAYIRSVLLRRGSKVIIFTANKELCDTLAESLGERARCTKSVRLFTPVYDSKLKNRLHGLSDEDLRKGFLNGFLRVHAEMAPEERELVMASFNDGLAQVLIATPDLTWEKEMSQVHSLVFYDVGNSEECTALDMMKSLNRNIFRTTFGISNTVILTNHAKFGKYSSFIKEPPPLASDILSTLPDLLNTEISLGNVTSLKSARKWLTSTYWYTCVKATSQTVKGDDLEEVEDVANSVILDTLQLLLSSGLVKYASLDDISSTELGSIACSHSLSYENVVFLDNISKEAHTIGINDMGFIFDVICRSPEFSKQEFRDETALFREALSWNVGSCHLEILSPRESAAGTLNFLLQMFLSQDTSIRRLSSRYAHIVEVITRISTAQRLARALFEIHLSKKDSLMAGCCLQIAKVLECGQFGSTKEPHQPVLIVEAVVRPIGVKLFSITTYVTPDFSWQEGVHSDSEECFWLWIEDSADKHIYNHTYFQLSRQQVEQKSRLELCLVVTLEPPLPEHCDVWVLSDRWVGCIHGSNLSLDHIILPFRETLITELNNTKCLPRTALKDAQLEKLYSHGHFDSVISRAFHALYSGEDNVLVAAPTNHHKAQAAELAIFAAVKRRPDTKVMFVSPEGPEVAERLEDWRYRLGDTLHLTVQALSEKITANARVFADNQVILGTGRHWWPTSCLPEVRRSIGLGTVSLIILNDVEMMDVHMEALLSHLGTRPLISLRLVALSGATLINTQDLATFLRVPKSHLFNFKGAVSQNSPKAVIRTRRYAEMSQSARATAMVRDVWKALSHHTQSGHSAVVFVPSTRLAGFTAYHLQRCLSRCGSGLWVRCQKEAVEELAGSTEDPLAAVCISYGMGIVHSGMSAQDCRDIRHAFHNQILQVVIVTAEVSQTLRFRSNVVVVEGTERYNPDTRQYEDLSVSAMLRMIQTCSAACHDCSMCTPEVWILAHKTKLAKYQDCLRGHVTLESGLIDVLPGYLLSLLDAGTLEKPDDEAARTCLHDTYLALRLSSNPSYFLCKAEGGGHVSSFLAMWADAAVKTLANAGCVKVDQGLIQITDLGRSMLSNQLCHITVNTLDRKLGADMTLEQVVRVLVLAREFEELLPFRQTERLFASSHSKELPWRLPDERELPQTARKALLLLQVYLLRLRMPESVFTCAEMRFMLVTANSVLQVMVFICQKNKLLNTLLQTLRFQQNMAAEVWGDDSFSELPQLTSSHISVLRKQDKCPITCLTDMVKHFAGNLSELTSVLSPCLSNKQIGEVYAKLCALPRMKIDLRLRQGNKRWFRLGKRPLAMSPLGGYTLEISYWSSHSWTLLVSGTDELLVFRTLNPGALRKEIHLTAPKVPGIATISVHLLAKQHVGLDRLVTFKLDVLPN</sequence>
<dbReference type="GO" id="GO:0005524">
    <property type="term" value="F:ATP binding"/>
    <property type="evidence" value="ECO:0007669"/>
    <property type="project" value="UniProtKB-KW"/>
</dbReference>
<dbReference type="GO" id="GO:0016787">
    <property type="term" value="F:hydrolase activity"/>
    <property type="evidence" value="ECO:0007669"/>
    <property type="project" value="UniProtKB-KW"/>
</dbReference>
<evidence type="ECO:0000256" key="3">
    <source>
        <dbReference type="ARBA" id="ARBA00022806"/>
    </source>
</evidence>
<dbReference type="InterPro" id="IPR011545">
    <property type="entry name" value="DEAD/DEAH_box_helicase_dom"/>
</dbReference>
<dbReference type="GO" id="GO:0004386">
    <property type="term" value="F:helicase activity"/>
    <property type="evidence" value="ECO:0007669"/>
    <property type="project" value="UniProtKB-KW"/>
</dbReference>
<dbReference type="SUPFAM" id="SSF52540">
    <property type="entry name" value="P-loop containing nucleoside triphosphate hydrolases"/>
    <property type="match status" value="2"/>
</dbReference>
<keyword evidence="3" id="KW-0347">Helicase</keyword>
<protein>
    <recommendedName>
        <fullName evidence="5">SEC63 domain-containing protein</fullName>
    </recommendedName>
</protein>
<evidence type="ECO:0000259" key="5">
    <source>
        <dbReference type="SMART" id="SM00973"/>
    </source>
</evidence>
<evidence type="ECO:0000313" key="6">
    <source>
        <dbReference type="EMBL" id="CAD7402524.1"/>
    </source>
</evidence>
<gene>
    <name evidence="6" type="ORF">TCEB3V08_LOCUS6531</name>
</gene>
<accession>A0A7R9CVY4</accession>
<dbReference type="Gene3D" id="1.10.3380.10">
    <property type="entry name" value="Sec63 N-terminal domain-like domain"/>
    <property type="match status" value="2"/>
</dbReference>
<dbReference type="SUPFAM" id="SSF158702">
    <property type="entry name" value="Sec63 N-terminal domain-like"/>
    <property type="match status" value="2"/>
</dbReference>
<evidence type="ECO:0000256" key="2">
    <source>
        <dbReference type="ARBA" id="ARBA00022801"/>
    </source>
</evidence>
<dbReference type="Gene3D" id="2.60.40.150">
    <property type="entry name" value="C2 domain"/>
    <property type="match status" value="1"/>
</dbReference>
<evidence type="ECO:0000256" key="1">
    <source>
        <dbReference type="ARBA" id="ARBA00022741"/>
    </source>
</evidence>
<dbReference type="SMART" id="SM00973">
    <property type="entry name" value="Sec63"/>
    <property type="match status" value="2"/>
</dbReference>
<dbReference type="InterPro" id="IPR035892">
    <property type="entry name" value="C2_domain_sf"/>
</dbReference>
<dbReference type="Pfam" id="PF02889">
    <property type="entry name" value="Sec63"/>
    <property type="match status" value="2"/>
</dbReference>
<feature type="domain" description="SEC63" evidence="5">
    <location>
        <begin position="782"/>
        <end position="1053"/>
    </location>
</feature>